<keyword evidence="4" id="KW-1185">Reference proteome</keyword>
<name>A0A5M8A3R5_9BURK</name>
<evidence type="ECO:0000313" key="3">
    <source>
        <dbReference type="EMBL" id="KAA6117342.1"/>
    </source>
</evidence>
<proteinExistence type="predicted"/>
<dbReference type="RefSeq" id="WP_150084720.1">
    <property type="nucleotide sequence ID" value="NZ_CP080294.1"/>
</dbReference>
<dbReference type="AlphaFoldDB" id="A0A5M8A3R5"/>
<gene>
    <name evidence="3" type="ORF">F1599_23585</name>
</gene>
<feature type="region of interest" description="Disordered" evidence="1">
    <location>
        <begin position="27"/>
        <end position="51"/>
    </location>
</feature>
<evidence type="ECO:0000313" key="4">
    <source>
        <dbReference type="Proteomes" id="UP000324324"/>
    </source>
</evidence>
<dbReference type="InterPro" id="IPR024447">
    <property type="entry name" value="YXWGXW_rpt"/>
</dbReference>
<organism evidence="3 4">
    <name type="scientific">Cupriavidus cauae</name>
    <dbReference type="NCBI Taxonomy" id="2608999"/>
    <lineage>
        <taxon>Bacteria</taxon>
        <taxon>Pseudomonadati</taxon>
        <taxon>Pseudomonadota</taxon>
        <taxon>Betaproteobacteria</taxon>
        <taxon>Burkholderiales</taxon>
        <taxon>Burkholderiaceae</taxon>
        <taxon>Cupriavidus</taxon>
    </lineage>
</organism>
<accession>A0A5M8A3R5</accession>
<feature type="signal peptide" evidence="2">
    <location>
        <begin position="1"/>
        <end position="26"/>
    </location>
</feature>
<evidence type="ECO:0008006" key="5">
    <source>
        <dbReference type="Google" id="ProtNLM"/>
    </source>
</evidence>
<feature type="chain" id="PRO_5024359222" description="YXWGXW repeat-containing protein" evidence="2">
    <location>
        <begin position="27"/>
        <end position="109"/>
    </location>
</feature>
<reference evidence="3 4" key="1">
    <citation type="submission" date="2019-09" db="EMBL/GenBank/DDBJ databases">
        <title>Isolation of a novel species in the genus Cupriavidus from patients with sepsis using whole genome sequencing.</title>
        <authorList>
            <person name="Kweon O.J."/>
            <person name="Lee M.-K."/>
        </authorList>
    </citation>
    <scope>NUCLEOTIDE SEQUENCE [LARGE SCALE GENOMIC DNA]</scope>
    <source>
        <strain evidence="3 4">MKL-01</strain>
    </source>
</reference>
<keyword evidence="2" id="KW-0732">Signal</keyword>
<evidence type="ECO:0000256" key="2">
    <source>
        <dbReference type="SAM" id="SignalP"/>
    </source>
</evidence>
<dbReference type="Proteomes" id="UP000324324">
    <property type="component" value="Unassembled WGS sequence"/>
</dbReference>
<protein>
    <recommendedName>
        <fullName evidence="5">YXWGXW repeat-containing protein</fullName>
    </recommendedName>
</protein>
<comment type="caution">
    <text evidence="3">The sequence shown here is derived from an EMBL/GenBank/DDBJ whole genome shotgun (WGS) entry which is preliminary data.</text>
</comment>
<dbReference type="EMBL" id="VWRN01000068">
    <property type="protein sequence ID" value="KAA6117342.1"/>
    <property type="molecule type" value="Genomic_DNA"/>
</dbReference>
<sequence length="109" mass="12627">MTRPLILALATLAAGSAFGLVSPAQAHDGHRYDRDHGYRRDAPPPPRYEAPRAARRGQVWVPGYWRAAGPRYVWQPGHWERARPGYRYVPERWVRGPHGWVMRPGHWVR</sequence>
<evidence type="ECO:0000256" key="1">
    <source>
        <dbReference type="SAM" id="MobiDB-lite"/>
    </source>
</evidence>
<dbReference type="Pfam" id="PF12779">
    <property type="entry name" value="WXXGXW"/>
    <property type="match status" value="2"/>
</dbReference>
<feature type="compositionally biased region" description="Basic and acidic residues" evidence="1">
    <location>
        <begin position="27"/>
        <end position="42"/>
    </location>
</feature>